<name>A0A6A5DQU2_PERFL</name>
<dbReference type="InterPro" id="IPR000203">
    <property type="entry name" value="GPS"/>
</dbReference>
<dbReference type="GO" id="GO:0007166">
    <property type="term" value="P:cell surface receptor signaling pathway"/>
    <property type="evidence" value="ECO:0007669"/>
    <property type="project" value="InterPro"/>
</dbReference>
<dbReference type="PRINTS" id="PR00249">
    <property type="entry name" value="GPCRSECRETIN"/>
</dbReference>
<keyword evidence="5" id="KW-1015">Disulfide bond</keyword>
<evidence type="ECO:0000313" key="11">
    <source>
        <dbReference type="Proteomes" id="UP000465112"/>
    </source>
</evidence>
<dbReference type="Gene3D" id="1.20.1070.10">
    <property type="entry name" value="Rhodopsin 7-helix transmembrane proteins"/>
    <property type="match status" value="1"/>
</dbReference>
<dbReference type="GO" id="GO:0005886">
    <property type="term" value="C:plasma membrane"/>
    <property type="evidence" value="ECO:0007669"/>
    <property type="project" value="TreeGrafter"/>
</dbReference>
<evidence type="ECO:0000256" key="3">
    <source>
        <dbReference type="ARBA" id="ARBA00022989"/>
    </source>
</evidence>
<keyword evidence="3 7" id="KW-1133">Transmembrane helix</keyword>
<evidence type="ECO:0000259" key="9">
    <source>
        <dbReference type="PROSITE" id="PS50261"/>
    </source>
</evidence>
<dbReference type="InterPro" id="IPR057244">
    <property type="entry name" value="GAIN_B"/>
</dbReference>
<dbReference type="Proteomes" id="UP000465112">
    <property type="component" value="Chromosome 20"/>
</dbReference>
<evidence type="ECO:0000256" key="1">
    <source>
        <dbReference type="ARBA" id="ARBA00004141"/>
    </source>
</evidence>
<dbReference type="Pfam" id="PF01825">
    <property type="entry name" value="GPS"/>
    <property type="match status" value="1"/>
</dbReference>
<dbReference type="OrthoDB" id="6134459at2759"/>
<keyword evidence="11" id="KW-1185">Reference proteome</keyword>
<feature type="transmembrane region" description="Helical" evidence="7">
    <location>
        <begin position="429"/>
        <end position="451"/>
    </location>
</feature>
<protein>
    <recommendedName>
        <fullName evidence="12">G-protein coupled receptors family 2 profile 2 domain-containing protein</fullName>
    </recommendedName>
</protein>
<comment type="subcellular location">
    <subcellularLocation>
        <location evidence="1">Membrane</location>
        <topology evidence="1">Multi-pass membrane protein</topology>
    </subcellularLocation>
</comment>
<dbReference type="Gene3D" id="2.60.220.50">
    <property type="match status" value="1"/>
</dbReference>
<evidence type="ECO:0000256" key="4">
    <source>
        <dbReference type="ARBA" id="ARBA00023136"/>
    </source>
</evidence>
<evidence type="ECO:0008006" key="12">
    <source>
        <dbReference type="Google" id="ProtNLM"/>
    </source>
</evidence>
<evidence type="ECO:0000313" key="10">
    <source>
        <dbReference type="EMBL" id="KAF1374987.1"/>
    </source>
</evidence>
<proteinExistence type="predicted"/>
<dbReference type="PROSITE" id="PS50261">
    <property type="entry name" value="G_PROTEIN_RECEP_F2_4"/>
    <property type="match status" value="1"/>
</dbReference>
<gene>
    <name evidence="10" type="ORF">PFLUV_G00234730</name>
</gene>
<dbReference type="InterPro" id="IPR017981">
    <property type="entry name" value="GPCR_2-like_7TM"/>
</dbReference>
<keyword evidence="2 7" id="KW-0812">Transmembrane</keyword>
<evidence type="ECO:0000256" key="2">
    <source>
        <dbReference type="ARBA" id="ARBA00022692"/>
    </source>
</evidence>
<feature type="transmembrane region" description="Helical" evidence="7">
    <location>
        <begin position="463"/>
        <end position="481"/>
    </location>
</feature>
<dbReference type="AlphaFoldDB" id="A0A6A5DQU2"/>
<evidence type="ECO:0000256" key="5">
    <source>
        <dbReference type="ARBA" id="ARBA00023157"/>
    </source>
</evidence>
<feature type="domain" description="G-protein coupled receptors family 2 profile 2" evidence="9">
    <location>
        <begin position="427"/>
        <end position="678"/>
    </location>
</feature>
<dbReference type="Pfam" id="PF00002">
    <property type="entry name" value="7tm_2"/>
    <property type="match status" value="1"/>
</dbReference>
<dbReference type="GO" id="GO:0004930">
    <property type="term" value="F:G protein-coupled receptor activity"/>
    <property type="evidence" value="ECO:0007669"/>
    <property type="project" value="InterPro"/>
</dbReference>
<dbReference type="PANTHER" id="PTHR12011">
    <property type="entry name" value="ADHESION G-PROTEIN COUPLED RECEPTOR"/>
    <property type="match status" value="1"/>
</dbReference>
<organism evidence="10 11">
    <name type="scientific">Perca fluviatilis</name>
    <name type="common">European perch</name>
    <dbReference type="NCBI Taxonomy" id="8168"/>
    <lineage>
        <taxon>Eukaryota</taxon>
        <taxon>Metazoa</taxon>
        <taxon>Chordata</taxon>
        <taxon>Craniata</taxon>
        <taxon>Vertebrata</taxon>
        <taxon>Euteleostomi</taxon>
        <taxon>Actinopterygii</taxon>
        <taxon>Neopterygii</taxon>
        <taxon>Teleostei</taxon>
        <taxon>Neoteleostei</taxon>
        <taxon>Acanthomorphata</taxon>
        <taxon>Eupercaria</taxon>
        <taxon>Perciformes</taxon>
        <taxon>Percoidei</taxon>
        <taxon>Percidae</taxon>
        <taxon>Percinae</taxon>
        <taxon>Perca</taxon>
    </lineage>
</organism>
<feature type="transmembrane region" description="Helical" evidence="7">
    <location>
        <begin position="586"/>
        <end position="604"/>
    </location>
</feature>
<accession>A0A6A5DQU2</accession>
<dbReference type="SMART" id="SM00303">
    <property type="entry name" value="GPS"/>
    <property type="match status" value="1"/>
</dbReference>
<feature type="transmembrane region" description="Helical" evidence="7">
    <location>
        <begin position="487"/>
        <end position="512"/>
    </location>
</feature>
<dbReference type="PANTHER" id="PTHR12011:SF474">
    <property type="entry name" value="ADHESION G PROTEIN-COUPLED RECEPTOR G11-RELATED"/>
    <property type="match status" value="1"/>
</dbReference>
<feature type="region of interest" description="Disordered" evidence="6">
    <location>
        <begin position="685"/>
        <end position="705"/>
    </location>
</feature>
<feature type="transmembrane region" description="Helical" evidence="7">
    <location>
        <begin position="654"/>
        <end position="675"/>
    </location>
</feature>
<dbReference type="GO" id="GO:0007189">
    <property type="term" value="P:adenylate cyclase-activating G protein-coupled receptor signaling pathway"/>
    <property type="evidence" value="ECO:0007669"/>
    <property type="project" value="TreeGrafter"/>
</dbReference>
<feature type="transmembrane region" description="Helical" evidence="7">
    <location>
        <begin position="532"/>
        <end position="554"/>
    </location>
</feature>
<dbReference type="EMBL" id="VHII01000020">
    <property type="protein sequence ID" value="KAF1374987.1"/>
    <property type="molecule type" value="Genomic_DNA"/>
</dbReference>
<evidence type="ECO:0000256" key="6">
    <source>
        <dbReference type="SAM" id="MobiDB-lite"/>
    </source>
</evidence>
<dbReference type="InterPro" id="IPR000832">
    <property type="entry name" value="GPCR_2_secretin-like"/>
</dbReference>
<feature type="domain" description="GAIN-B" evidence="8">
    <location>
        <begin position="272"/>
        <end position="418"/>
    </location>
</feature>
<reference evidence="10 11" key="1">
    <citation type="submission" date="2019-06" db="EMBL/GenBank/DDBJ databases">
        <title>A chromosome-scale genome assembly of the European perch, Perca fluviatilis.</title>
        <authorList>
            <person name="Roques C."/>
            <person name="Zahm M."/>
            <person name="Cabau C."/>
            <person name="Klopp C."/>
            <person name="Bouchez O."/>
            <person name="Donnadieu C."/>
            <person name="Kuhl H."/>
            <person name="Gislard M."/>
            <person name="Guendouz S."/>
            <person name="Journot L."/>
            <person name="Haffray P."/>
            <person name="Bestin A."/>
            <person name="Morvezen R."/>
            <person name="Feron R."/>
            <person name="Wen M."/>
            <person name="Jouanno E."/>
            <person name="Herpin A."/>
            <person name="Schartl M."/>
            <person name="Postlethwait J."/>
            <person name="Schaerlinger B."/>
            <person name="Chardard D."/>
            <person name="Lecocq T."/>
            <person name="Poncet C."/>
            <person name="Jaffrelo L."/>
            <person name="Lampietro C."/>
            <person name="Guiguen Y."/>
        </authorList>
    </citation>
    <scope>NUCLEOTIDE SEQUENCE [LARGE SCALE GENOMIC DNA]</scope>
    <source>
        <tissue evidence="10">Blood</tissue>
    </source>
</reference>
<dbReference type="PROSITE" id="PS50221">
    <property type="entry name" value="GAIN_B"/>
    <property type="match status" value="1"/>
</dbReference>
<feature type="compositionally biased region" description="Low complexity" evidence="6">
    <location>
        <begin position="687"/>
        <end position="699"/>
    </location>
</feature>
<feature type="transmembrane region" description="Helical" evidence="7">
    <location>
        <begin position="625"/>
        <end position="648"/>
    </location>
</feature>
<dbReference type="InterPro" id="IPR046338">
    <property type="entry name" value="GAIN_dom_sf"/>
</dbReference>
<keyword evidence="4 7" id="KW-0472">Membrane</keyword>
<evidence type="ECO:0000256" key="7">
    <source>
        <dbReference type="SAM" id="Phobius"/>
    </source>
</evidence>
<sequence>MPKITSLRMLPLDAKHRWMFVAILFYGILVKNNIVGSSDTNDTCRQKNVLFASAIESSYQFPSEVVYNNFTGMKLCFNIKPRGNNKTPACCQNEDFNCNFTIRNGHENDFWILILNNETLSKHDIVLMKSPDQNYNCMPSSNTSTSFLLKIHQCLNTGVQNIRLSQNSFCEEIQRYDEDACKGLKETDYNLTISFSNKSHHCVPCKPPGKKPGGAITFPPPDRNNGTGISVEDAAKIMNNISLLLERMVNDSTATITIGNIKGVITKLPPKNQTNIIIGTTTSGDINILEDNDSMMGFSVKIPSEASAMAVKRNSSFAALLVFPGIRQDDPKSIFLNNEAIGIEMGTEISNLSHTIDINYRNVDKNGSIASCRSWDGKGKKVIWITDGCKTKKTNGSITCQCSHLTFFAILMSPTPGNISSSDFTSLTYITSIGCGLSMFFLAVALFMYCLIRKGKASQATKILMNLFVSMFTLDFSFLVNESIANLGNFGACVAVAAVMHYTMLATISWFFIEGLHFYFTLWKLPTDIKHYMMKICVAGWGTPAVVVIALVAVRQYDYMVIYTKDGNSAKMCWISNAVVHQGVNVGYYTVVFIFTFIVFIMTVRKIALLKPAEGKAQETSSIRTNAFSILGLFLLLGISWAFAFFSYGPLLIASYYIFTILNSFQGLFLFIYYFNSSKITREDKSFTTSGSTTDTSNTVITNPH</sequence>
<comment type="caution">
    <text evidence="10">The sequence shown here is derived from an EMBL/GenBank/DDBJ whole genome shotgun (WGS) entry which is preliminary data.</text>
</comment>
<evidence type="ECO:0000259" key="8">
    <source>
        <dbReference type="PROSITE" id="PS50221"/>
    </source>
</evidence>